<dbReference type="EMBL" id="JMQC01000008">
    <property type="protein sequence ID" value="KFN01960.1"/>
    <property type="molecule type" value="Genomic_DNA"/>
</dbReference>
<dbReference type="AlphaFoldDB" id="A0A090YU55"/>
<evidence type="ECO:0000313" key="3">
    <source>
        <dbReference type="EMBL" id="KFN01960.1"/>
    </source>
</evidence>
<gene>
    <name evidence="3" type="primary">spoIIIAG</name>
    <name evidence="4" type="ORF">D0U04_08940</name>
    <name evidence="3" type="ORF">DJ93_1217</name>
</gene>
<reference evidence="3 5" key="1">
    <citation type="submission" date="2014-04" db="EMBL/GenBank/DDBJ databases">
        <authorList>
            <person name="Bishop-Lilly K.A."/>
            <person name="Broomall S.M."/>
            <person name="Chain P.S."/>
            <person name="Chertkov O."/>
            <person name="Coyne S.R."/>
            <person name="Daligault H.E."/>
            <person name="Davenport K.W."/>
            <person name="Erkkila T."/>
            <person name="Frey K.G."/>
            <person name="Gibbons H.S."/>
            <person name="Gu W."/>
            <person name="Jaissle J."/>
            <person name="Johnson S.L."/>
            <person name="Koroleva G.I."/>
            <person name="Ladner J.T."/>
            <person name="Lo C.-C."/>
            <person name="Minogue T.D."/>
            <person name="Munk C."/>
            <person name="Palacios G.F."/>
            <person name="Redden C.L."/>
            <person name="Rosenzweig C.N."/>
            <person name="Scholz M.B."/>
            <person name="Teshima H."/>
            <person name="Xu Y."/>
        </authorList>
    </citation>
    <scope>NUCLEOTIDE SEQUENCE [LARGE SCALE GENOMIC DNA]</scope>
    <source>
        <strain evidence="3 5">BHP</strain>
    </source>
</reference>
<evidence type="ECO:0000313" key="5">
    <source>
        <dbReference type="Proteomes" id="UP000029389"/>
    </source>
</evidence>
<keyword evidence="2" id="KW-0472">Membrane</keyword>
<feature type="compositionally biased region" description="Basic and acidic residues" evidence="1">
    <location>
        <begin position="142"/>
        <end position="155"/>
    </location>
</feature>
<organism evidence="3 5">
    <name type="scientific">Bacillus clarus</name>
    <dbReference type="NCBI Taxonomy" id="2338372"/>
    <lineage>
        <taxon>Bacteria</taxon>
        <taxon>Bacillati</taxon>
        <taxon>Bacillota</taxon>
        <taxon>Bacilli</taxon>
        <taxon>Bacillales</taxon>
        <taxon>Bacillaceae</taxon>
        <taxon>Bacillus</taxon>
        <taxon>Bacillus cereus group</taxon>
    </lineage>
</organism>
<feature type="transmembrane region" description="Helical" evidence="2">
    <location>
        <begin position="35"/>
        <end position="53"/>
    </location>
</feature>
<keyword evidence="2" id="KW-0812">Transmembrane</keyword>
<dbReference type="RefSeq" id="WP_042979800.1">
    <property type="nucleotide sequence ID" value="NZ_JMQC01000008.1"/>
</dbReference>
<evidence type="ECO:0000256" key="1">
    <source>
        <dbReference type="SAM" id="MobiDB-lite"/>
    </source>
</evidence>
<keyword evidence="2" id="KW-1133">Transmembrane helix</keyword>
<accession>A0A090YU55</accession>
<dbReference type="InterPro" id="IPR014195">
    <property type="entry name" value="Spore_III_AG"/>
</dbReference>
<dbReference type="Proteomes" id="UP000029389">
    <property type="component" value="Unassembled WGS sequence"/>
</dbReference>
<evidence type="ECO:0000256" key="2">
    <source>
        <dbReference type="SAM" id="Phobius"/>
    </source>
</evidence>
<sequence>MDNKDKNSKLSFFRNLLKGDEKDDKEKGKKVTPKFLLVLLILGILLMFSSNFFSTKKEEVPVFKEKTSTIQSSEKDVPTFGQKDNDNMSIVEKYEKAYEQELKSALEDISGVKDVSIEVNLDSSEEKILEKNTVKRSQTTGETDKTGGKREVEDESLDEKTVIIRQGDKETPIVLRTEKPKVRGVLVVARGVDNIQIKSMVKEAVTRMLDVPAHRVAVLPKKG</sequence>
<protein>
    <submittedName>
        <fullName evidence="3">Stage III sporulation protein AG</fullName>
    </submittedName>
</protein>
<comment type="caution">
    <text evidence="3">The sequence shown here is derived from an EMBL/GenBank/DDBJ whole genome shotgun (WGS) entry which is preliminary data.</text>
</comment>
<dbReference type="EMBL" id="QVOD01000008">
    <property type="protein sequence ID" value="RFT67226.1"/>
    <property type="molecule type" value="Genomic_DNA"/>
</dbReference>
<dbReference type="STRING" id="1405.B7492_22200"/>
<keyword evidence="6" id="KW-1185">Reference proteome</keyword>
<proteinExistence type="predicted"/>
<dbReference type="NCBIfam" id="TIGR02830">
    <property type="entry name" value="spore_III_AG"/>
    <property type="match status" value="1"/>
</dbReference>
<reference evidence="4 6" key="2">
    <citation type="submission" date="2018-08" db="EMBL/GenBank/DDBJ databases">
        <title>Bacillus clarus sp. nov. strain PS00077A.</title>
        <authorList>
            <person name="Mendez Acevedo M."/>
            <person name="Carroll L."/>
            <person name="Mukherjee M."/>
            <person name="Wiedmann M."/>
            <person name="Kovac J."/>
        </authorList>
    </citation>
    <scope>NUCLEOTIDE SEQUENCE [LARGE SCALE GENOMIC DNA]</scope>
    <source>
        <strain evidence="4 6">PS00077A</strain>
    </source>
</reference>
<dbReference type="PATRIC" id="fig|1405.8.peg.1398"/>
<evidence type="ECO:0000313" key="4">
    <source>
        <dbReference type="EMBL" id="RFT67226.1"/>
    </source>
</evidence>
<evidence type="ECO:0000313" key="6">
    <source>
        <dbReference type="Proteomes" id="UP000264294"/>
    </source>
</evidence>
<feature type="region of interest" description="Disordered" evidence="1">
    <location>
        <begin position="132"/>
        <end position="155"/>
    </location>
</feature>
<name>A0A090YU55_9BACI</name>
<dbReference type="Proteomes" id="UP000264294">
    <property type="component" value="Unassembled WGS sequence"/>
</dbReference>